<dbReference type="Pfam" id="PF00044">
    <property type="entry name" value="Gp_dh_N"/>
    <property type="match status" value="1"/>
</dbReference>
<evidence type="ECO:0000256" key="1">
    <source>
        <dbReference type="ARBA" id="ARBA00023002"/>
    </source>
</evidence>
<dbReference type="AlphaFoldDB" id="A0A2S0WXF5"/>
<protein>
    <submittedName>
        <fullName evidence="5">Glyceraldehyde-3-phosphate dehydrogenase</fullName>
    </submittedName>
</protein>
<dbReference type="InterPro" id="IPR036291">
    <property type="entry name" value="NAD(P)-bd_dom_sf"/>
</dbReference>
<dbReference type="CDD" id="cd05214">
    <property type="entry name" value="GAPDH_I_N"/>
    <property type="match status" value="1"/>
</dbReference>
<evidence type="ECO:0000313" key="5">
    <source>
        <dbReference type="EMBL" id="AWB95988.1"/>
    </source>
</evidence>
<dbReference type="CDD" id="cd18126">
    <property type="entry name" value="GAPDH_I_C"/>
    <property type="match status" value="1"/>
</dbReference>
<dbReference type="PROSITE" id="PS00071">
    <property type="entry name" value="GAPDH"/>
    <property type="match status" value="1"/>
</dbReference>
<evidence type="ECO:0000313" key="6">
    <source>
        <dbReference type="Proteomes" id="UP000244729"/>
    </source>
</evidence>
<keyword evidence="6" id="KW-1185">Reference proteome</keyword>
<dbReference type="NCBIfam" id="NF006139">
    <property type="entry name" value="PRK08289.1"/>
    <property type="match status" value="1"/>
</dbReference>
<dbReference type="SMART" id="SM00846">
    <property type="entry name" value="Gp_dh_N"/>
    <property type="match status" value="1"/>
</dbReference>
<dbReference type="PRINTS" id="PR00078">
    <property type="entry name" value="G3PDHDRGNASE"/>
</dbReference>
<dbReference type="Pfam" id="PF02800">
    <property type="entry name" value="Gp_dh_C"/>
    <property type="match status" value="1"/>
</dbReference>
<dbReference type="InterPro" id="IPR020829">
    <property type="entry name" value="GlycerAld_3-P_DH_cat"/>
</dbReference>
<keyword evidence="1" id="KW-0560">Oxidoreductase</keyword>
<feature type="region of interest" description="Disordered" evidence="3">
    <location>
        <begin position="1"/>
        <end position="23"/>
    </location>
</feature>
<evidence type="ECO:0000259" key="4">
    <source>
        <dbReference type="SMART" id="SM00846"/>
    </source>
</evidence>
<feature type="compositionally biased region" description="Basic residues" evidence="3">
    <location>
        <begin position="9"/>
        <end position="23"/>
    </location>
</feature>
<gene>
    <name evidence="5" type="ORF">DCE93_10185</name>
</gene>
<evidence type="ECO:0000256" key="3">
    <source>
        <dbReference type="SAM" id="MobiDB-lite"/>
    </source>
</evidence>
<dbReference type="PANTHER" id="PTHR43454:SF1">
    <property type="entry name" value="GLYCERALDEHYDE 3-PHOSPHATE DEHYDROGENASE NAD(P) BINDING DOMAIN-CONTAINING PROTEIN"/>
    <property type="match status" value="1"/>
</dbReference>
<dbReference type="Proteomes" id="UP000244729">
    <property type="component" value="Chromosome"/>
</dbReference>
<sequence length="525" mass="56954">MRPVLPRQARPRGHGRRRPRNGRPRRKIVSYEFDARRTEWIAKEELAERMIPLIGGLYRDHGVVTSIHGRRLINRSPIALLKAHRFARQAGEVELDLADTMRVLEVLREIAPGPASIDVARLVARYADAVGEGDARELADFVRDELTSVIAVEGEPEASGTDVVLYGFGRIGRLLARILIAHAGNGKGLRLRAIVVRKGSDNDLVKRASLLRRDSVHGPFAGTIEVDEEANTILANGTLIQVIYSSDPASIDYTAYGIHDAIVVDNTGRWRDEAGLSQHLQATGVARVLLTAPGKGAIKNIVHGINHDDITPDDRILSAASCTTNAITPVLKAIEDAYGVVRGHVETVHSFTNDQNLIDNFHSGDRRGRSAALNMVITETGAAKAVAKALPSFAGKLTGSAIRVPTPDVSLAILNLQLEQPASKGSLNKYLRQVSLTSPLRQQIDYVESPEVVSTDFVGSNRAGIVDGLATIADGTDAILYVWYDNEYGYSCQVVRVIEAIAGTHPVVLPERQPVALEREVAAAV</sequence>
<feature type="domain" description="Glyceraldehyde 3-phosphate dehydrogenase NAD(P) binding" evidence="4">
    <location>
        <begin position="161"/>
        <end position="322"/>
    </location>
</feature>
<evidence type="ECO:0000256" key="2">
    <source>
        <dbReference type="RuleBase" id="RU000397"/>
    </source>
</evidence>
<dbReference type="PANTHER" id="PTHR43454">
    <property type="entry name" value="GLYCERALDEHYDE-3-PHOSPHATE DEHYDROGENASE"/>
    <property type="match status" value="1"/>
</dbReference>
<dbReference type="OrthoDB" id="9803304at2"/>
<dbReference type="SUPFAM" id="SSF51735">
    <property type="entry name" value="NAD(P)-binding Rossmann-fold domains"/>
    <property type="match status" value="1"/>
</dbReference>
<comment type="similarity">
    <text evidence="2">Belongs to the glyceraldehyde-3-phosphate dehydrogenase family.</text>
</comment>
<dbReference type="InterPro" id="IPR020831">
    <property type="entry name" value="GlycerAld/Erythrose_P_DH"/>
</dbReference>
<accession>A0A2S0WXF5</accession>
<dbReference type="EMBL" id="CP028913">
    <property type="protein sequence ID" value="AWB95988.1"/>
    <property type="molecule type" value="Genomic_DNA"/>
</dbReference>
<name>A0A2S0WXF5_9MICO</name>
<dbReference type="GO" id="GO:0016620">
    <property type="term" value="F:oxidoreductase activity, acting on the aldehyde or oxo group of donors, NAD or NADP as acceptor"/>
    <property type="evidence" value="ECO:0007669"/>
    <property type="project" value="InterPro"/>
</dbReference>
<reference evidence="5 6" key="1">
    <citation type="submission" date="2018-04" db="EMBL/GenBank/DDBJ databases">
        <authorList>
            <person name="Li J."/>
        </authorList>
    </citation>
    <scope>NUCLEOTIDE SEQUENCE [LARGE SCALE GENOMIC DNA]</scope>
    <source>
        <strain evidence="6">30A</strain>
    </source>
</reference>
<dbReference type="Gene3D" id="3.40.50.720">
    <property type="entry name" value="NAD(P)-binding Rossmann-like Domain"/>
    <property type="match status" value="1"/>
</dbReference>
<dbReference type="KEGG" id="agm:DCE93_10185"/>
<proteinExistence type="inferred from homology"/>
<dbReference type="GO" id="GO:0051287">
    <property type="term" value="F:NAD binding"/>
    <property type="evidence" value="ECO:0007669"/>
    <property type="project" value="InterPro"/>
</dbReference>
<dbReference type="InterPro" id="IPR020830">
    <property type="entry name" value="GlycerAld_3-P_DH_AS"/>
</dbReference>
<organism evidence="5 6">
    <name type="scientific">Agromyces badenianii</name>
    <dbReference type="NCBI Taxonomy" id="2080742"/>
    <lineage>
        <taxon>Bacteria</taxon>
        <taxon>Bacillati</taxon>
        <taxon>Actinomycetota</taxon>
        <taxon>Actinomycetes</taxon>
        <taxon>Micrococcales</taxon>
        <taxon>Microbacteriaceae</taxon>
        <taxon>Agromyces</taxon>
    </lineage>
</organism>
<dbReference type="Gene3D" id="3.30.360.10">
    <property type="entry name" value="Dihydrodipicolinate Reductase, domain 2"/>
    <property type="match status" value="1"/>
</dbReference>
<dbReference type="SUPFAM" id="SSF55347">
    <property type="entry name" value="Glyceraldehyde-3-phosphate dehydrogenase-like, C-terminal domain"/>
    <property type="match status" value="1"/>
</dbReference>
<dbReference type="InterPro" id="IPR020828">
    <property type="entry name" value="GlycerAld_3-P_DH_NAD(P)-bd"/>
</dbReference>